<dbReference type="FunFam" id="1.10.3380.30:FF:000010">
    <property type="entry name" value="DExH-box ATP-dependent RNA helicase DExH11"/>
    <property type="match status" value="1"/>
</dbReference>
<dbReference type="Gene3D" id="1.10.3380.30">
    <property type="match status" value="1"/>
</dbReference>
<dbReference type="Gene3D" id="3.40.50.300">
    <property type="entry name" value="P-loop containing nucleotide triphosphate hydrolases"/>
    <property type="match status" value="2"/>
</dbReference>
<dbReference type="Gene3D" id="3.50.50.60">
    <property type="entry name" value="FAD/NAD(P)-binding domain"/>
    <property type="match status" value="1"/>
</dbReference>
<dbReference type="InterPro" id="IPR048392">
    <property type="entry name" value="MTR4-like_stalk"/>
</dbReference>
<keyword evidence="4" id="KW-1185">Reference proteome</keyword>
<sequence>MAGRAGRRGLDKIGTVVVMCRDEILEESDLKRVIVGSATRLESQFRLTYIMILHLLRVEELKVEDMLKRSFAEFHAQKKLPEQQKLLILKLAQPTKTSNSTKAPGTGHVVAADSLQSKDKKVTAAKETKKRLEERFKTGKNRWFFTKLRDVIEAKDLEYKAWAHVQTLKSSLDEHNLELRVKTANEAEAISQQRLAAAEADIAELRQKLEASKRVAIVGSGQAGLAAADQLNRMGHTVTVYERADRIGGLMMYGVPNMKADKVDVVQRRVNLMAQEGVNFVVYDHNGLLLFFKCLKLNRVQALILSPTRELASQTEKVILAMGNFISIKVHACIGGKSVGDDIRKLELGHQVVSGTPGRVCDMIKRRTLNVADLI</sequence>
<dbReference type="GO" id="GO:0005840">
    <property type="term" value="C:ribosome"/>
    <property type="evidence" value="ECO:0007669"/>
    <property type="project" value="InterPro"/>
</dbReference>
<dbReference type="Pfam" id="PF13450">
    <property type="entry name" value="NAD_binding_8"/>
    <property type="match status" value="1"/>
</dbReference>
<dbReference type="InterPro" id="IPR011545">
    <property type="entry name" value="DEAD/DEAH_box_helicase_dom"/>
</dbReference>
<comment type="caution">
    <text evidence="3">The sequence shown here is derived from an EMBL/GenBank/DDBJ whole genome shotgun (WGS) entry which is preliminary data.</text>
</comment>
<dbReference type="Pfam" id="PF21408">
    <property type="entry name" value="MTR4-like_stalk"/>
    <property type="match status" value="1"/>
</dbReference>
<dbReference type="InterPro" id="IPR014001">
    <property type="entry name" value="Helicase_ATP-bd"/>
</dbReference>
<keyword evidence="1" id="KW-0175">Coiled coil</keyword>
<dbReference type="PROSITE" id="PS51192">
    <property type="entry name" value="HELICASE_ATP_BIND_1"/>
    <property type="match status" value="1"/>
</dbReference>
<dbReference type="GO" id="GO:0003735">
    <property type="term" value="F:structural constituent of ribosome"/>
    <property type="evidence" value="ECO:0007669"/>
    <property type="project" value="InterPro"/>
</dbReference>
<dbReference type="InterPro" id="IPR051394">
    <property type="entry name" value="Glutamate_Synthase"/>
</dbReference>
<dbReference type="Pfam" id="PF01777">
    <property type="entry name" value="Ribosomal_L27e"/>
    <property type="match status" value="1"/>
</dbReference>
<dbReference type="SUPFAM" id="SSF51971">
    <property type="entry name" value="Nucleotide-binding domain"/>
    <property type="match status" value="1"/>
</dbReference>
<reference evidence="3" key="1">
    <citation type="submission" date="2020-03" db="EMBL/GenBank/DDBJ databases">
        <title>Castanea mollissima Vanexum genome sequencing.</title>
        <authorList>
            <person name="Staton M."/>
        </authorList>
    </citation>
    <scope>NUCLEOTIDE SEQUENCE</scope>
    <source>
        <tissue evidence="3">Leaf</tissue>
    </source>
</reference>
<evidence type="ECO:0000259" key="2">
    <source>
        <dbReference type="PROSITE" id="PS51192"/>
    </source>
</evidence>
<feature type="coiled-coil region" evidence="1">
    <location>
        <begin position="115"/>
        <end position="142"/>
    </location>
</feature>
<dbReference type="EMBL" id="JRKL02005046">
    <property type="protein sequence ID" value="KAF3951234.1"/>
    <property type="molecule type" value="Genomic_DNA"/>
</dbReference>
<feature type="domain" description="Helicase ATP-binding" evidence="2">
    <location>
        <begin position="271"/>
        <end position="375"/>
    </location>
</feature>
<dbReference type="InterPro" id="IPR036188">
    <property type="entry name" value="FAD/NAD-bd_sf"/>
</dbReference>
<dbReference type="SUPFAM" id="SSF52540">
    <property type="entry name" value="P-loop containing nucleoside triphosphate hydrolases"/>
    <property type="match status" value="2"/>
</dbReference>
<dbReference type="OrthoDB" id="983945at2759"/>
<dbReference type="GO" id="GO:0003676">
    <property type="term" value="F:nucleic acid binding"/>
    <property type="evidence" value="ECO:0007669"/>
    <property type="project" value="InterPro"/>
</dbReference>
<evidence type="ECO:0000256" key="1">
    <source>
        <dbReference type="SAM" id="Coils"/>
    </source>
</evidence>
<accession>A0A8J4QQ34</accession>
<dbReference type="Proteomes" id="UP000737018">
    <property type="component" value="Unassembled WGS sequence"/>
</dbReference>
<organism evidence="3 4">
    <name type="scientific">Castanea mollissima</name>
    <name type="common">Chinese chestnut</name>
    <dbReference type="NCBI Taxonomy" id="60419"/>
    <lineage>
        <taxon>Eukaryota</taxon>
        <taxon>Viridiplantae</taxon>
        <taxon>Streptophyta</taxon>
        <taxon>Embryophyta</taxon>
        <taxon>Tracheophyta</taxon>
        <taxon>Spermatophyta</taxon>
        <taxon>Magnoliopsida</taxon>
        <taxon>eudicotyledons</taxon>
        <taxon>Gunneridae</taxon>
        <taxon>Pentapetalae</taxon>
        <taxon>rosids</taxon>
        <taxon>fabids</taxon>
        <taxon>Fagales</taxon>
        <taxon>Fagaceae</taxon>
        <taxon>Castanea</taxon>
    </lineage>
</organism>
<dbReference type="InterPro" id="IPR001141">
    <property type="entry name" value="Ribosomal_eL27"/>
</dbReference>
<gene>
    <name evidence="3" type="ORF">CMV_023087</name>
</gene>
<proteinExistence type="predicted"/>
<dbReference type="PANTHER" id="PTHR43100:SF1">
    <property type="entry name" value="GLUTAMATE SYNTHASE [NADPH] SMALL CHAIN"/>
    <property type="match status" value="1"/>
</dbReference>
<evidence type="ECO:0000313" key="4">
    <source>
        <dbReference type="Proteomes" id="UP000737018"/>
    </source>
</evidence>
<dbReference type="GO" id="GO:0006412">
    <property type="term" value="P:translation"/>
    <property type="evidence" value="ECO:0007669"/>
    <property type="project" value="InterPro"/>
</dbReference>
<dbReference type="InterPro" id="IPR027417">
    <property type="entry name" value="P-loop_NTPase"/>
</dbReference>
<feature type="coiled-coil region" evidence="1">
    <location>
        <begin position="188"/>
        <end position="215"/>
    </location>
</feature>
<protein>
    <recommendedName>
        <fullName evidence="2">Helicase ATP-binding domain-containing protein</fullName>
    </recommendedName>
</protein>
<dbReference type="AlphaFoldDB" id="A0A8J4QQ34"/>
<name>A0A8J4QQ34_9ROSI</name>
<evidence type="ECO:0000313" key="3">
    <source>
        <dbReference type="EMBL" id="KAF3951234.1"/>
    </source>
</evidence>
<dbReference type="GO" id="GO:0005524">
    <property type="term" value="F:ATP binding"/>
    <property type="evidence" value="ECO:0007669"/>
    <property type="project" value="InterPro"/>
</dbReference>
<dbReference type="Pfam" id="PF00270">
    <property type="entry name" value="DEAD"/>
    <property type="match status" value="1"/>
</dbReference>
<dbReference type="PRINTS" id="PR00419">
    <property type="entry name" value="ADXRDTASE"/>
</dbReference>
<dbReference type="PANTHER" id="PTHR43100">
    <property type="entry name" value="GLUTAMATE SYNTHASE [NADPH] SMALL CHAIN"/>
    <property type="match status" value="1"/>
</dbReference>